<dbReference type="EMBL" id="PDNC01000009">
    <property type="protein sequence ID" value="PGH08447.1"/>
    <property type="molecule type" value="Genomic_DNA"/>
</dbReference>
<feature type="transmembrane region" description="Helical" evidence="8">
    <location>
        <begin position="474"/>
        <end position="494"/>
    </location>
</feature>
<keyword evidence="6 8" id="KW-0472">Membrane</keyword>
<feature type="transmembrane region" description="Helical" evidence="8">
    <location>
        <begin position="531"/>
        <end position="553"/>
    </location>
</feature>
<comment type="caution">
    <text evidence="11">The sequence shown here is derived from an EMBL/GenBank/DDBJ whole genome shotgun (WGS) entry which is preliminary data.</text>
</comment>
<feature type="compositionally biased region" description="Low complexity" evidence="7">
    <location>
        <begin position="650"/>
        <end position="667"/>
    </location>
</feature>
<dbReference type="Proteomes" id="UP000224080">
    <property type="component" value="Unassembled WGS sequence"/>
</dbReference>
<feature type="transmembrane region" description="Helical" evidence="8">
    <location>
        <begin position="171"/>
        <end position="194"/>
    </location>
</feature>
<proteinExistence type="inferred from homology"/>
<feature type="chain" id="PRO_5012609059" description="ML-like domain-containing protein" evidence="9">
    <location>
        <begin position="23"/>
        <end position="744"/>
    </location>
</feature>
<protein>
    <recommendedName>
        <fullName evidence="10">ML-like domain-containing protein</fullName>
    </recommendedName>
</protein>
<dbReference type="GO" id="GO:0009272">
    <property type="term" value="P:fungal-type cell wall biogenesis"/>
    <property type="evidence" value="ECO:0007669"/>
    <property type="project" value="TreeGrafter"/>
</dbReference>
<organism evidence="11 12">
    <name type="scientific">Blastomyces parvus</name>
    <dbReference type="NCBI Taxonomy" id="2060905"/>
    <lineage>
        <taxon>Eukaryota</taxon>
        <taxon>Fungi</taxon>
        <taxon>Dikarya</taxon>
        <taxon>Ascomycota</taxon>
        <taxon>Pezizomycotina</taxon>
        <taxon>Eurotiomycetes</taxon>
        <taxon>Eurotiomycetidae</taxon>
        <taxon>Onygenales</taxon>
        <taxon>Ajellomycetaceae</taxon>
        <taxon>Blastomyces</taxon>
    </lineage>
</organism>
<dbReference type="OrthoDB" id="5212126at2759"/>
<feature type="domain" description="ML-like" evidence="10">
    <location>
        <begin position="24"/>
        <end position="168"/>
    </location>
</feature>
<dbReference type="SMART" id="SM01320">
    <property type="entry name" value="TRP_N"/>
    <property type="match status" value="1"/>
</dbReference>
<dbReference type="InterPro" id="IPR010308">
    <property type="entry name" value="TRP_C"/>
</dbReference>
<feature type="transmembrane region" description="Helical" evidence="8">
    <location>
        <begin position="500"/>
        <end position="519"/>
    </location>
</feature>
<evidence type="ECO:0000259" key="10">
    <source>
        <dbReference type="SMART" id="SM01320"/>
    </source>
</evidence>
<evidence type="ECO:0000256" key="6">
    <source>
        <dbReference type="ARBA" id="ARBA00023136"/>
    </source>
</evidence>
<feature type="transmembrane region" description="Helical" evidence="8">
    <location>
        <begin position="331"/>
        <end position="353"/>
    </location>
</feature>
<gene>
    <name evidence="11" type="ORF">GX51_01275</name>
</gene>
<evidence type="ECO:0000313" key="11">
    <source>
        <dbReference type="EMBL" id="PGH08447.1"/>
    </source>
</evidence>
<evidence type="ECO:0000256" key="5">
    <source>
        <dbReference type="ARBA" id="ARBA00022989"/>
    </source>
</evidence>
<feature type="transmembrane region" description="Helical" evidence="8">
    <location>
        <begin position="417"/>
        <end position="439"/>
    </location>
</feature>
<dbReference type="GO" id="GO:0055085">
    <property type="term" value="P:transmembrane transport"/>
    <property type="evidence" value="ECO:0007669"/>
    <property type="project" value="TreeGrafter"/>
</dbReference>
<keyword evidence="5 8" id="KW-1133">Transmembrane helix</keyword>
<evidence type="ECO:0000256" key="3">
    <source>
        <dbReference type="ARBA" id="ARBA00022692"/>
    </source>
</evidence>
<evidence type="ECO:0000256" key="9">
    <source>
        <dbReference type="SAM" id="SignalP"/>
    </source>
</evidence>
<comment type="similarity">
    <text evidence="2">Belongs to the transient receptor potential (TRP) ion channel family.</text>
</comment>
<feature type="signal peptide" evidence="9">
    <location>
        <begin position="1"/>
        <end position="22"/>
    </location>
</feature>
<dbReference type="STRING" id="2060905.A0A2B7XII4"/>
<evidence type="ECO:0000256" key="4">
    <source>
        <dbReference type="ARBA" id="ARBA00022729"/>
    </source>
</evidence>
<feature type="transmembrane region" description="Helical" evidence="8">
    <location>
        <begin position="385"/>
        <end position="405"/>
    </location>
</feature>
<sequence length="744" mass="81797">MKLLSIFSCLVAFLPFAPVVSAVKLIRSNSLTSCQENSSKFTTSLFNILLTPDNNTLYVQILGESKISGYVTADARVFAYGHQILKEKLNPCTIKGVDLKSLCPMRAGPIDYDFNLPNLSKDTLKQVPTIAYGVPDIDLKIMVYINETETGRSIACLEARLSNGNTVYQKAVGWIVAIIAGLGLVASAITSGLGHSNTAAHVAANALSLFGFFQAQAMIGMSSVALPPIVQSWTQNFQWSMGIIHVGFLQRICTWYQRSTGGEPSTVLSKLGSTSVHVQKRSIEWGNEIISHVPRLLKRTNNEKSRDKADPIVVRGIERVGFRADIENTNIFMTGLIFFVVFVGIVLGLVALFKAYCEVASKKGWIKGDKFQDFRNGWKVIMRGILFRLVLIGFPQMCILCLWELTKRDSPAEIVLAVFMLVSMCASLGFATFTIIRLAKKSVELHKNPAYILYSDPSALNKWGFLYVQYRATAYYTVIPFLVYILVKGMFVGLAQPAPLVQAIALLIVEAAVLIAASVMRPWMDKKTNIFNISIAAVNFFNVILLLFFTQVFNQPGLVTGVMGVVFFVVNAVLALILLILVLISSVYAIVSKNPDTRYQPMRDDRGSFIKSQTQLTTELDALGATARGESKSFEDSSSLSDRYNNRADSPAQSLQRQQPLSPLDSSVPLFPADSQARNAPPPTYQSPTPSAGPGYSRAQNISPAPRNFSTSPFPHSPSAPSNPAQYRMNNNSSPWQRGAGYEH</sequence>
<evidence type="ECO:0000313" key="12">
    <source>
        <dbReference type="Proteomes" id="UP000224080"/>
    </source>
</evidence>
<feature type="transmembrane region" description="Helical" evidence="8">
    <location>
        <begin position="565"/>
        <end position="591"/>
    </location>
</feature>
<dbReference type="InterPro" id="IPR032800">
    <property type="entry name" value="TRP_N"/>
</dbReference>
<accession>A0A2B7XII4</accession>
<dbReference type="Pfam" id="PF06011">
    <property type="entry name" value="TRP"/>
    <property type="match status" value="1"/>
</dbReference>
<keyword evidence="3 8" id="KW-0812">Transmembrane</keyword>
<dbReference type="PANTHER" id="PTHR31145:SF2">
    <property type="entry name" value="FLAVIN CARRIER PROTEIN 2"/>
    <property type="match status" value="1"/>
</dbReference>
<keyword evidence="12" id="KW-1185">Reference proteome</keyword>
<dbReference type="PANTHER" id="PTHR31145">
    <property type="entry name" value="INTEGRAL MEMBRANE PROTEIN (AFU_ORTHOLOGUE AFUA_7G01610)"/>
    <property type="match status" value="1"/>
</dbReference>
<evidence type="ECO:0000256" key="8">
    <source>
        <dbReference type="SAM" id="Phobius"/>
    </source>
</evidence>
<reference evidence="11 12" key="1">
    <citation type="submission" date="2017-10" db="EMBL/GenBank/DDBJ databases">
        <title>Comparative genomics in systemic dimorphic fungi from Ajellomycetaceae.</title>
        <authorList>
            <person name="Munoz J.F."/>
            <person name="Mcewen J.G."/>
            <person name="Clay O.K."/>
            <person name="Cuomo C.A."/>
        </authorList>
    </citation>
    <scope>NUCLEOTIDE SEQUENCE [LARGE SCALE GENOMIC DNA]</scope>
    <source>
        <strain evidence="11 12">UAMH130</strain>
    </source>
</reference>
<keyword evidence="4 9" id="KW-0732">Signal</keyword>
<evidence type="ECO:0000256" key="2">
    <source>
        <dbReference type="ARBA" id="ARBA00010642"/>
    </source>
</evidence>
<comment type="subcellular location">
    <subcellularLocation>
        <location evidence="1">Membrane</location>
        <topology evidence="1">Multi-pass membrane protein</topology>
    </subcellularLocation>
</comment>
<dbReference type="AlphaFoldDB" id="A0A2B7XII4"/>
<evidence type="ECO:0000256" key="7">
    <source>
        <dbReference type="SAM" id="MobiDB-lite"/>
    </source>
</evidence>
<dbReference type="InterPro" id="IPR040241">
    <property type="entry name" value="TRP_Flc/Pkd2-like"/>
</dbReference>
<feature type="compositionally biased region" description="Polar residues" evidence="7">
    <location>
        <begin position="698"/>
        <end position="736"/>
    </location>
</feature>
<name>A0A2B7XII4_9EURO</name>
<dbReference type="GO" id="GO:0016020">
    <property type="term" value="C:membrane"/>
    <property type="evidence" value="ECO:0007669"/>
    <property type="project" value="UniProtKB-SubCell"/>
</dbReference>
<dbReference type="Pfam" id="PF14558">
    <property type="entry name" value="TRP_N"/>
    <property type="match status" value="1"/>
</dbReference>
<feature type="region of interest" description="Disordered" evidence="7">
    <location>
        <begin position="627"/>
        <end position="744"/>
    </location>
</feature>
<evidence type="ECO:0000256" key="1">
    <source>
        <dbReference type="ARBA" id="ARBA00004141"/>
    </source>
</evidence>